<dbReference type="Proteomes" id="UP001381693">
    <property type="component" value="Unassembled WGS sequence"/>
</dbReference>
<accession>A0AAN8XKX2</accession>
<organism evidence="2 3">
    <name type="scientific">Halocaridina rubra</name>
    <name type="common">Hawaiian red shrimp</name>
    <dbReference type="NCBI Taxonomy" id="373956"/>
    <lineage>
        <taxon>Eukaryota</taxon>
        <taxon>Metazoa</taxon>
        <taxon>Ecdysozoa</taxon>
        <taxon>Arthropoda</taxon>
        <taxon>Crustacea</taxon>
        <taxon>Multicrustacea</taxon>
        <taxon>Malacostraca</taxon>
        <taxon>Eumalacostraca</taxon>
        <taxon>Eucarida</taxon>
        <taxon>Decapoda</taxon>
        <taxon>Pleocyemata</taxon>
        <taxon>Caridea</taxon>
        <taxon>Atyoidea</taxon>
        <taxon>Atyidae</taxon>
        <taxon>Halocaridina</taxon>
    </lineage>
</organism>
<dbReference type="AlphaFoldDB" id="A0AAN8XKX2"/>
<evidence type="ECO:0000313" key="2">
    <source>
        <dbReference type="EMBL" id="KAK7080134.1"/>
    </source>
</evidence>
<reference evidence="2 3" key="1">
    <citation type="submission" date="2023-11" db="EMBL/GenBank/DDBJ databases">
        <title>Halocaridina rubra genome assembly.</title>
        <authorList>
            <person name="Smith C."/>
        </authorList>
    </citation>
    <scope>NUCLEOTIDE SEQUENCE [LARGE SCALE GENOMIC DNA]</scope>
    <source>
        <strain evidence="2">EP-1</strain>
        <tissue evidence="2">Whole</tissue>
    </source>
</reference>
<feature type="chain" id="PRO_5042987820" evidence="1">
    <location>
        <begin position="17"/>
        <end position="382"/>
    </location>
</feature>
<keyword evidence="1" id="KW-0732">Signal</keyword>
<feature type="signal peptide" evidence="1">
    <location>
        <begin position="1"/>
        <end position="16"/>
    </location>
</feature>
<keyword evidence="3" id="KW-1185">Reference proteome</keyword>
<evidence type="ECO:0000256" key="1">
    <source>
        <dbReference type="SAM" id="SignalP"/>
    </source>
</evidence>
<sequence>MRILVVLMMAAAICWAEDDSAERFDSGEVSTLRYTSIPSKVVYSRPVPLPTTVTKTTLNTAPIIPASFSTLKTLQTIPAPIATLKTVQAIPAPIRTMKTVPAIPAPIPTPETYASVPSTVAYAESLSPAVMKIPKPGIRFNVPVPHVKMLETVPIPVPEPISVIPKTTIKTVEVPATPVTLKSIPAPVTTAVAPVSLLRAFPEATLMPAETPVPAISLVEDIFEDDIESLPVQYWSTPIGRQLPAFTVPSQTINAVSPFAQVPTTVPISYSTTAEIPVPAVGTSVVQTLGMKPQKTFAYWGDITTPQQLTDIVDLGTGSFSYTNFIGGPSILGLPLPLLSGVSTQGHSLKATESLIPQTTVPVKATAPVSSVPQGKPAVIAA</sequence>
<name>A0AAN8XKX2_HALRR</name>
<evidence type="ECO:0000313" key="3">
    <source>
        <dbReference type="Proteomes" id="UP001381693"/>
    </source>
</evidence>
<gene>
    <name evidence="2" type="ORF">SK128_009404</name>
</gene>
<protein>
    <submittedName>
        <fullName evidence="2">Uncharacterized protein</fullName>
    </submittedName>
</protein>
<dbReference type="EMBL" id="JAXCGZ010006107">
    <property type="protein sequence ID" value="KAK7080134.1"/>
    <property type="molecule type" value="Genomic_DNA"/>
</dbReference>
<proteinExistence type="predicted"/>
<comment type="caution">
    <text evidence="2">The sequence shown here is derived from an EMBL/GenBank/DDBJ whole genome shotgun (WGS) entry which is preliminary data.</text>
</comment>